<gene>
    <name evidence="1" type="ORF">M9H77_27345</name>
</gene>
<organism evidence="1 2">
    <name type="scientific">Catharanthus roseus</name>
    <name type="common">Madagascar periwinkle</name>
    <name type="synonym">Vinca rosea</name>
    <dbReference type="NCBI Taxonomy" id="4058"/>
    <lineage>
        <taxon>Eukaryota</taxon>
        <taxon>Viridiplantae</taxon>
        <taxon>Streptophyta</taxon>
        <taxon>Embryophyta</taxon>
        <taxon>Tracheophyta</taxon>
        <taxon>Spermatophyta</taxon>
        <taxon>Magnoliopsida</taxon>
        <taxon>eudicotyledons</taxon>
        <taxon>Gunneridae</taxon>
        <taxon>Pentapetalae</taxon>
        <taxon>asterids</taxon>
        <taxon>lamiids</taxon>
        <taxon>Gentianales</taxon>
        <taxon>Apocynaceae</taxon>
        <taxon>Rauvolfioideae</taxon>
        <taxon>Vinceae</taxon>
        <taxon>Catharanthinae</taxon>
        <taxon>Catharanthus</taxon>
    </lineage>
</organism>
<dbReference type="EMBL" id="CM044706">
    <property type="protein sequence ID" value="KAI5658552.1"/>
    <property type="molecule type" value="Genomic_DNA"/>
</dbReference>
<comment type="caution">
    <text evidence="1">The sequence shown here is derived from an EMBL/GenBank/DDBJ whole genome shotgun (WGS) entry which is preliminary data.</text>
</comment>
<keyword evidence="2" id="KW-1185">Reference proteome</keyword>
<reference evidence="2" key="1">
    <citation type="journal article" date="2023" name="Nat. Plants">
        <title>Single-cell RNA sequencing provides a high-resolution roadmap for understanding the multicellular compartmentation of specialized metabolism.</title>
        <authorList>
            <person name="Sun S."/>
            <person name="Shen X."/>
            <person name="Li Y."/>
            <person name="Li Y."/>
            <person name="Wang S."/>
            <person name="Li R."/>
            <person name="Zhang H."/>
            <person name="Shen G."/>
            <person name="Guo B."/>
            <person name="Wei J."/>
            <person name="Xu J."/>
            <person name="St-Pierre B."/>
            <person name="Chen S."/>
            <person name="Sun C."/>
        </authorList>
    </citation>
    <scope>NUCLEOTIDE SEQUENCE [LARGE SCALE GENOMIC DNA]</scope>
</reference>
<accession>A0ACC0ADP6</accession>
<name>A0ACC0ADP6_CATRO</name>
<evidence type="ECO:0000313" key="1">
    <source>
        <dbReference type="EMBL" id="KAI5658552.1"/>
    </source>
</evidence>
<evidence type="ECO:0000313" key="2">
    <source>
        <dbReference type="Proteomes" id="UP001060085"/>
    </source>
</evidence>
<proteinExistence type="predicted"/>
<dbReference type="Proteomes" id="UP001060085">
    <property type="component" value="Linkage Group LG06"/>
</dbReference>
<sequence>MDSPKAPRSESISNCEFLPFEIIIEILSRMPVKALGRFTCVCKSWNLLIRSKLFIQTHLKNYSISISNGYTSSNQSPNIFLMPSYIKQLEKYSYSLFSDNTFLEVGAFALPMLYSWLELLFVGNSCNGIICFTDQKAFFGRKVFLYNPSLKKIKVISHDCFADSMYDRRRVYSRLGFGFSERDNDLKVVRIHYVKDRNLRMLGSVPPEVEVYSLKADCWRRIAADIKCIVHHRSVSSNGAIYWLARKRDRWSCDTILSFDVTNEVFCEIALPSESNSFLEGTILVFKGLLAFCKDAYRNRDDGVKCYELWVMMEYNVTNSWTKLSTFEIDQPVSKVSGFTKSGKLIMQMDCGTLASWDPLNNELEILKIDGFLNHIDTSFVESLVLYGDESIASTHAMLMLTETSSSMDILKPRDLPLNIGTRKIVVHGDDIMVRVAFDVAMVDYGVNELKNLCRRRPALVGIMARPQTSPLALQLSVQNYCLIVQQKHLDRVPQSLRDFLADPAICFINIGTQFSPFNLEKSGIIFRDLVCRALNRKNIRGLGLRPLAAEVGVTLDDFSTGSFLDWNSEVFSEAELKLAIHHVYACYKIGYQLLNLLHISF</sequence>
<protein>
    <submittedName>
        <fullName evidence="1">Uncharacterized protein</fullName>
    </submittedName>
</protein>